<dbReference type="SUPFAM" id="SSF49410">
    <property type="entry name" value="Alpha-macroglobulin receptor domain"/>
    <property type="match status" value="1"/>
</dbReference>
<evidence type="ECO:0000313" key="3">
    <source>
        <dbReference type="Proteomes" id="UP001286313"/>
    </source>
</evidence>
<name>A0AAE1BKC9_PETCI</name>
<dbReference type="PANTHER" id="PTHR11412:SF172">
    <property type="entry name" value="LD23292P"/>
    <property type="match status" value="1"/>
</dbReference>
<dbReference type="InterPro" id="IPR008930">
    <property type="entry name" value="Terpenoid_cyclase/PrenylTrfase"/>
</dbReference>
<feature type="non-terminal residue" evidence="2">
    <location>
        <position position="426"/>
    </location>
</feature>
<dbReference type="Pfam" id="PF07678">
    <property type="entry name" value="TED_complement"/>
    <property type="match status" value="1"/>
</dbReference>
<dbReference type="PANTHER" id="PTHR11412">
    <property type="entry name" value="MACROGLOBULIN / COMPLEMENT"/>
    <property type="match status" value="1"/>
</dbReference>
<accession>A0AAE1BKC9</accession>
<sequence length="426" mass="47959">PLDRQVASSVCNGCRWLGENLGMVGEASRPLEVSLVALALHLAQSTHAPQAFHILSRNARQEGHDVRVLGEDLVPLPSYRVESQRPHLQPRHPHTHDAGNVAATAYALRLYCLRGEVLTHNIVRWLHSQRSHDGGWRSTQDTLAAWEGLREYSRQVVERQEGDTRLTITVEPLHDHTRAHTFYTTPANLLHLQTHTIDGVWESMRVQGKGRGSAVLQLTTRYYVTRPDLLARPPTPAFDLTPHATWQGHNGSSIAFTVCVRWVFREASESSGATVLEVTVPTGYGTSSEALQELVLSEAPVPHLRRTHFTQRKASFFFERVSGNNTCVEFSVERWFPVANLTTILPVKVYEYYSPELYQMELLDMSSVTLDICQVCGSYQCPNCPVLSYYSSHSPSLLHHHHHHHQYLLLPLTLFLLSISPTLAPS</sequence>
<dbReference type="InterPro" id="IPR011626">
    <property type="entry name" value="Alpha-macroglobulin_TED"/>
</dbReference>
<dbReference type="Pfam" id="PF07677">
    <property type="entry name" value="A2M_recep"/>
    <property type="match status" value="1"/>
</dbReference>
<organism evidence="2 3">
    <name type="scientific">Petrolisthes cinctipes</name>
    <name type="common">Flat porcelain crab</name>
    <dbReference type="NCBI Taxonomy" id="88211"/>
    <lineage>
        <taxon>Eukaryota</taxon>
        <taxon>Metazoa</taxon>
        <taxon>Ecdysozoa</taxon>
        <taxon>Arthropoda</taxon>
        <taxon>Crustacea</taxon>
        <taxon>Multicrustacea</taxon>
        <taxon>Malacostraca</taxon>
        <taxon>Eumalacostraca</taxon>
        <taxon>Eucarida</taxon>
        <taxon>Decapoda</taxon>
        <taxon>Pleocyemata</taxon>
        <taxon>Anomura</taxon>
        <taxon>Galatheoidea</taxon>
        <taxon>Porcellanidae</taxon>
        <taxon>Petrolisthes</taxon>
    </lineage>
</organism>
<reference evidence="2" key="1">
    <citation type="submission" date="2023-10" db="EMBL/GenBank/DDBJ databases">
        <title>Genome assemblies of two species of porcelain crab, Petrolisthes cinctipes and Petrolisthes manimaculis (Anomura: Porcellanidae).</title>
        <authorList>
            <person name="Angst P."/>
        </authorList>
    </citation>
    <scope>NUCLEOTIDE SEQUENCE</scope>
    <source>
        <strain evidence="2">PB745_01</strain>
        <tissue evidence="2">Gill</tissue>
    </source>
</reference>
<evidence type="ECO:0000313" key="2">
    <source>
        <dbReference type="EMBL" id="KAK3852361.1"/>
    </source>
</evidence>
<dbReference type="InterPro" id="IPR036595">
    <property type="entry name" value="A-macroglobulin_rcpt-bd_sf"/>
</dbReference>
<dbReference type="Gene3D" id="1.50.10.20">
    <property type="match status" value="1"/>
</dbReference>
<evidence type="ECO:0000259" key="1">
    <source>
        <dbReference type="SMART" id="SM01361"/>
    </source>
</evidence>
<protein>
    <recommendedName>
        <fullName evidence="1">Alpha-macroglobulin receptor-binding domain-containing protein</fullName>
    </recommendedName>
</protein>
<dbReference type="SUPFAM" id="SSF48239">
    <property type="entry name" value="Terpenoid cyclases/Protein prenyltransferases"/>
    <property type="match status" value="1"/>
</dbReference>
<dbReference type="Proteomes" id="UP001286313">
    <property type="component" value="Unassembled WGS sequence"/>
</dbReference>
<proteinExistence type="predicted"/>
<feature type="domain" description="Alpha-macroglobulin receptor-binding" evidence="1">
    <location>
        <begin position="271"/>
        <end position="363"/>
    </location>
</feature>
<dbReference type="InterPro" id="IPR050473">
    <property type="entry name" value="A2M/Complement_sys"/>
</dbReference>
<dbReference type="EMBL" id="JAWQEG010007464">
    <property type="protein sequence ID" value="KAK3852361.1"/>
    <property type="molecule type" value="Genomic_DNA"/>
</dbReference>
<gene>
    <name evidence="2" type="ORF">Pcinc_041052</name>
</gene>
<keyword evidence="3" id="KW-1185">Reference proteome</keyword>
<dbReference type="GO" id="GO:0005615">
    <property type="term" value="C:extracellular space"/>
    <property type="evidence" value="ECO:0007669"/>
    <property type="project" value="InterPro"/>
</dbReference>
<dbReference type="SMART" id="SM01361">
    <property type="entry name" value="A2M_recep"/>
    <property type="match status" value="1"/>
</dbReference>
<comment type="caution">
    <text evidence="2">The sequence shown here is derived from an EMBL/GenBank/DDBJ whole genome shotgun (WGS) entry which is preliminary data.</text>
</comment>
<dbReference type="Gene3D" id="2.60.40.690">
    <property type="entry name" value="Alpha-macroglobulin, receptor-binding domain"/>
    <property type="match status" value="1"/>
</dbReference>
<dbReference type="AlphaFoldDB" id="A0AAE1BKC9"/>
<dbReference type="InterPro" id="IPR009048">
    <property type="entry name" value="A-macroglobulin_rcpt-bd"/>
</dbReference>